<dbReference type="InterPro" id="IPR006527">
    <property type="entry name" value="F-box-assoc_dom_typ1"/>
</dbReference>
<dbReference type="Pfam" id="PF07734">
    <property type="entry name" value="FBA_1"/>
    <property type="match status" value="1"/>
</dbReference>
<proteinExistence type="predicted"/>
<dbReference type="EMBL" id="CACVBM020001129">
    <property type="protein sequence ID" value="CAA7032913.1"/>
    <property type="molecule type" value="Genomic_DNA"/>
</dbReference>
<dbReference type="InterPro" id="IPR050796">
    <property type="entry name" value="SCF_F-box_component"/>
</dbReference>
<name>A0A6D2IZF0_9BRAS</name>
<evidence type="ECO:0000313" key="4">
    <source>
        <dbReference type="Proteomes" id="UP000467841"/>
    </source>
</evidence>
<reference evidence="3" key="1">
    <citation type="submission" date="2020-01" db="EMBL/GenBank/DDBJ databases">
        <authorList>
            <person name="Mishra B."/>
        </authorList>
    </citation>
    <scope>NUCLEOTIDE SEQUENCE [LARGE SCALE GENOMIC DNA]</scope>
</reference>
<dbReference type="PANTHER" id="PTHR31672:SF13">
    <property type="entry name" value="F-BOX PROTEIN CPR30-LIKE"/>
    <property type="match status" value="1"/>
</dbReference>
<dbReference type="Pfam" id="PF00646">
    <property type="entry name" value="F-box"/>
    <property type="match status" value="1"/>
</dbReference>
<dbReference type="PANTHER" id="PTHR31672">
    <property type="entry name" value="BNACNNG10540D PROTEIN"/>
    <property type="match status" value="1"/>
</dbReference>
<dbReference type="InterPro" id="IPR001810">
    <property type="entry name" value="F-box_dom"/>
</dbReference>
<evidence type="ECO:0000313" key="3">
    <source>
        <dbReference type="EMBL" id="CAA7032913.1"/>
    </source>
</evidence>
<dbReference type="InterPro" id="IPR017451">
    <property type="entry name" value="F-box-assoc_interact_dom"/>
</dbReference>
<evidence type="ECO:0000259" key="2">
    <source>
        <dbReference type="PROSITE" id="PS50181"/>
    </source>
</evidence>
<dbReference type="PROSITE" id="PS50181">
    <property type="entry name" value="FBOX"/>
    <property type="match status" value="1"/>
</dbReference>
<gene>
    <name evidence="3" type="ORF">MERR_LOCUS20148</name>
</gene>
<organism evidence="3 4">
    <name type="scientific">Microthlaspi erraticum</name>
    <dbReference type="NCBI Taxonomy" id="1685480"/>
    <lineage>
        <taxon>Eukaryota</taxon>
        <taxon>Viridiplantae</taxon>
        <taxon>Streptophyta</taxon>
        <taxon>Embryophyta</taxon>
        <taxon>Tracheophyta</taxon>
        <taxon>Spermatophyta</taxon>
        <taxon>Magnoliopsida</taxon>
        <taxon>eudicotyledons</taxon>
        <taxon>Gunneridae</taxon>
        <taxon>Pentapetalae</taxon>
        <taxon>rosids</taxon>
        <taxon>malvids</taxon>
        <taxon>Brassicales</taxon>
        <taxon>Brassicaceae</taxon>
        <taxon>Coluteocarpeae</taxon>
        <taxon>Microthlaspi</taxon>
    </lineage>
</organism>
<dbReference type="NCBIfam" id="TIGR01640">
    <property type="entry name" value="F_box_assoc_1"/>
    <property type="match status" value="1"/>
</dbReference>
<sequence length="428" mass="49986">MTMMSNLPSDLVEEILSRLPMKYMRSVRFTCKNWNALSKGQTFTKTHIDKVAAPREEEFQMIVMMDYNVYLMSIVVNGTGLDPCKELKGKLTCLDEQVKVSYFLHCEGVLLCILRDDSRLVVWNPYYGQRKWIGSKHTYGLGERYSYSYALGYNKSCRSHKILRFREKFRESKIPNYFSWYEIYDFDYELWRSLDVTPNCLLMSAQHGVSLKGNTYWFAKELHSHRFTNHVMCYIMCFDFTRERFGPLLHLPQTTSGLDIVNLSCVREEKLAALFQPKGSNKIEIWITTEIEAKKVSWSKFLTVDKGPVVGIQISFNVSFLIEEEKKTAVVFHKKDRVRIIGEAGYLREVNLGNQESCWPHACSYVPSSLQIKKPQDGRRKKQSSSKRRIKKQSGGEAKRRKRDLSICNEESLSFSVLFLEQDLLRCW</sequence>
<dbReference type="InterPro" id="IPR036047">
    <property type="entry name" value="F-box-like_dom_sf"/>
</dbReference>
<accession>A0A6D2IZF0</accession>
<dbReference type="CDD" id="cd22157">
    <property type="entry name" value="F-box_AtFBW1-like"/>
    <property type="match status" value="1"/>
</dbReference>
<dbReference type="Proteomes" id="UP000467841">
    <property type="component" value="Unassembled WGS sequence"/>
</dbReference>
<feature type="compositionally biased region" description="Basic residues" evidence="1">
    <location>
        <begin position="379"/>
        <end position="392"/>
    </location>
</feature>
<feature type="region of interest" description="Disordered" evidence="1">
    <location>
        <begin position="373"/>
        <end position="398"/>
    </location>
</feature>
<protein>
    <recommendedName>
        <fullName evidence="2">F-box domain-containing protein</fullName>
    </recommendedName>
</protein>
<dbReference type="AlphaFoldDB" id="A0A6D2IZF0"/>
<dbReference type="SUPFAM" id="SSF81383">
    <property type="entry name" value="F-box domain"/>
    <property type="match status" value="1"/>
</dbReference>
<dbReference type="SMART" id="SM00256">
    <property type="entry name" value="FBOX"/>
    <property type="match status" value="1"/>
</dbReference>
<feature type="domain" description="F-box" evidence="2">
    <location>
        <begin position="1"/>
        <end position="46"/>
    </location>
</feature>
<comment type="caution">
    <text evidence="3">The sequence shown here is derived from an EMBL/GenBank/DDBJ whole genome shotgun (WGS) entry which is preliminary data.</text>
</comment>
<keyword evidence="4" id="KW-1185">Reference proteome</keyword>
<evidence type="ECO:0000256" key="1">
    <source>
        <dbReference type="SAM" id="MobiDB-lite"/>
    </source>
</evidence>
<dbReference type="Gene3D" id="1.20.1280.50">
    <property type="match status" value="1"/>
</dbReference>